<dbReference type="EMBL" id="OUUZ01000013">
    <property type="protein sequence ID" value="SPQ24252.1"/>
    <property type="molecule type" value="Genomic_DNA"/>
</dbReference>
<organism evidence="1 2">
    <name type="scientific">Thermothielavioides terrestris</name>
    <dbReference type="NCBI Taxonomy" id="2587410"/>
    <lineage>
        <taxon>Eukaryota</taxon>
        <taxon>Fungi</taxon>
        <taxon>Dikarya</taxon>
        <taxon>Ascomycota</taxon>
        <taxon>Pezizomycotina</taxon>
        <taxon>Sordariomycetes</taxon>
        <taxon>Sordariomycetidae</taxon>
        <taxon>Sordariales</taxon>
        <taxon>Chaetomiaceae</taxon>
        <taxon>Thermothielavioides</taxon>
    </lineage>
</organism>
<name>A0A446BP42_9PEZI</name>
<evidence type="ECO:0000313" key="1">
    <source>
        <dbReference type="EMBL" id="SPQ24252.1"/>
    </source>
</evidence>
<evidence type="ECO:0000313" key="2">
    <source>
        <dbReference type="Proteomes" id="UP000289323"/>
    </source>
</evidence>
<sequence length="118" mass="13202">MFDSTGLKTYFMRTTYEIDNLIYTFQVDAQARLTFNSTEYDGQAVYAYHGSYWLGLDAGPQVGWSSETGVLTPTNTPVTLYLQTCQRVVDKGMRDVLFIGTAVESDCSPVTLSIKTWA</sequence>
<reference evidence="1 2" key="1">
    <citation type="submission" date="2018-04" db="EMBL/GenBank/DDBJ databases">
        <authorList>
            <person name="Huttner S."/>
            <person name="Dainat J."/>
        </authorList>
    </citation>
    <scope>NUCLEOTIDE SEQUENCE [LARGE SCALE GENOMIC DNA]</scope>
</reference>
<gene>
    <name evidence="1" type="ORF">TT172_LOCUS6671</name>
</gene>
<proteinExistence type="predicted"/>
<protein>
    <submittedName>
        <fullName evidence="1">B12ff039-de51-4cf7-b0b2-ebbfaa7f135e</fullName>
    </submittedName>
</protein>
<accession>A0A446BP42</accession>
<dbReference type="AlphaFoldDB" id="A0A446BP42"/>
<dbReference type="Proteomes" id="UP000289323">
    <property type="component" value="Unassembled WGS sequence"/>
</dbReference>